<dbReference type="Proteomes" id="UP000567293">
    <property type="component" value="Unassembled WGS sequence"/>
</dbReference>
<dbReference type="Gene3D" id="2.60.120.10">
    <property type="entry name" value="Jelly Rolls"/>
    <property type="match status" value="1"/>
</dbReference>
<dbReference type="AlphaFoldDB" id="A0A7V8NTE3"/>
<organism evidence="2 3">
    <name type="scientific">Candidatus Acidiferrum panamense</name>
    <dbReference type="NCBI Taxonomy" id="2741543"/>
    <lineage>
        <taxon>Bacteria</taxon>
        <taxon>Pseudomonadati</taxon>
        <taxon>Acidobacteriota</taxon>
        <taxon>Terriglobia</taxon>
        <taxon>Candidatus Acidiferrales</taxon>
        <taxon>Candidatus Acidiferrum</taxon>
    </lineage>
</organism>
<sequence length="367" mass="40786">MEGSTVTTSLAQQLKTVPVFADLSEEDLAWLAARMRLDHYSPGEIIVEEGSPADRMWIILEGETRGQRENAIGDGRTYSARAPHVTGMLPYSRLTHVPLTIRAMTPAVIASLAASYFPEMLERLPALGPRLVGVLADRIRETTRTDQQREKLTALGKLSAGIAHELNNPAAAVRNAAINLQQAVRALRTAGLHLDQREMSAEDRTFLARIECDWSKDHPPTALDSLERSDREEGIGDWLESRGVPDARKLAPDLVDAGCDLEALRGLSARFDDGTLADVITRLTASFTLNRLVEQIESGTSRIADLVRAIKQYSYMDQSPEQEIDVHEGLENTLIMLHYRLKRGVEVLREYDRSIPRICARGSELNQ</sequence>
<protein>
    <submittedName>
        <fullName evidence="2">Cyclic nucleotide-binding domain-containing protein</fullName>
    </submittedName>
</protein>
<evidence type="ECO:0000313" key="2">
    <source>
        <dbReference type="EMBL" id="MBA0087051.1"/>
    </source>
</evidence>
<feature type="domain" description="Cyclic nucleotide-binding" evidence="1">
    <location>
        <begin position="19"/>
        <end position="138"/>
    </location>
</feature>
<dbReference type="InterPro" id="IPR000595">
    <property type="entry name" value="cNMP-bd_dom"/>
</dbReference>
<dbReference type="SUPFAM" id="SSF51206">
    <property type="entry name" value="cAMP-binding domain-like"/>
    <property type="match status" value="1"/>
</dbReference>
<gene>
    <name evidence="2" type="ORF">HRJ53_18870</name>
</gene>
<name>A0A7V8NTE3_9BACT</name>
<dbReference type="PANTHER" id="PTHR43065:SF48">
    <property type="entry name" value="HISTIDINE KINASE"/>
    <property type="match status" value="1"/>
</dbReference>
<dbReference type="PROSITE" id="PS50042">
    <property type="entry name" value="CNMP_BINDING_3"/>
    <property type="match status" value="1"/>
</dbReference>
<comment type="caution">
    <text evidence="2">The sequence shown here is derived from an EMBL/GenBank/DDBJ whole genome shotgun (WGS) entry which is preliminary data.</text>
</comment>
<evidence type="ECO:0000259" key="1">
    <source>
        <dbReference type="PROSITE" id="PS50042"/>
    </source>
</evidence>
<feature type="non-terminal residue" evidence="2">
    <location>
        <position position="367"/>
    </location>
</feature>
<dbReference type="PANTHER" id="PTHR43065">
    <property type="entry name" value="SENSOR HISTIDINE KINASE"/>
    <property type="match status" value="1"/>
</dbReference>
<proteinExistence type="predicted"/>
<dbReference type="SMART" id="SM00100">
    <property type="entry name" value="cNMP"/>
    <property type="match status" value="1"/>
</dbReference>
<evidence type="ECO:0000313" key="3">
    <source>
        <dbReference type="Proteomes" id="UP000567293"/>
    </source>
</evidence>
<dbReference type="InterPro" id="IPR018490">
    <property type="entry name" value="cNMP-bd_dom_sf"/>
</dbReference>
<dbReference type="EMBL" id="JACDQQ010001806">
    <property type="protein sequence ID" value="MBA0087051.1"/>
    <property type="molecule type" value="Genomic_DNA"/>
</dbReference>
<dbReference type="CDD" id="cd00038">
    <property type="entry name" value="CAP_ED"/>
    <property type="match status" value="1"/>
</dbReference>
<accession>A0A7V8NTE3</accession>
<dbReference type="Gene3D" id="1.10.287.130">
    <property type="match status" value="1"/>
</dbReference>
<keyword evidence="3" id="KW-1185">Reference proteome</keyword>
<dbReference type="Pfam" id="PF00027">
    <property type="entry name" value="cNMP_binding"/>
    <property type="match status" value="1"/>
</dbReference>
<dbReference type="InterPro" id="IPR014710">
    <property type="entry name" value="RmlC-like_jellyroll"/>
</dbReference>
<reference evidence="2" key="1">
    <citation type="submission" date="2020-06" db="EMBL/GenBank/DDBJ databases">
        <title>Legume-microbial interactions unlock mineral nutrients during tropical forest succession.</title>
        <authorList>
            <person name="Epihov D.Z."/>
        </authorList>
    </citation>
    <scope>NUCLEOTIDE SEQUENCE [LARGE SCALE GENOMIC DNA]</scope>
    <source>
        <strain evidence="2">Pan2503</strain>
    </source>
</reference>